<dbReference type="Proteomes" id="UP001162972">
    <property type="component" value="Chromosome 15Z"/>
</dbReference>
<name>A0AAD6JTF8_9ROSI</name>
<accession>A0AAD6JTF8</accession>
<gene>
    <name evidence="1" type="ORF">OIU84_007610</name>
</gene>
<organism evidence="1 2">
    <name type="scientific">Salix udensis</name>
    <dbReference type="NCBI Taxonomy" id="889485"/>
    <lineage>
        <taxon>Eukaryota</taxon>
        <taxon>Viridiplantae</taxon>
        <taxon>Streptophyta</taxon>
        <taxon>Embryophyta</taxon>
        <taxon>Tracheophyta</taxon>
        <taxon>Spermatophyta</taxon>
        <taxon>Magnoliopsida</taxon>
        <taxon>eudicotyledons</taxon>
        <taxon>Gunneridae</taxon>
        <taxon>Pentapetalae</taxon>
        <taxon>rosids</taxon>
        <taxon>fabids</taxon>
        <taxon>Malpighiales</taxon>
        <taxon>Salicaceae</taxon>
        <taxon>Saliceae</taxon>
        <taxon>Salix</taxon>
    </lineage>
</organism>
<evidence type="ECO:0000313" key="1">
    <source>
        <dbReference type="EMBL" id="KAJ6410889.1"/>
    </source>
</evidence>
<dbReference type="EMBL" id="JAPFFJ010000014">
    <property type="protein sequence ID" value="KAJ6410889.1"/>
    <property type="molecule type" value="Genomic_DNA"/>
</dbReference>
<keyword evidence="2" id="KW-1185">Reference proteome</keyword>
<sequence length="165" mass="18707">MYCLYVPGRVRSGSVVDRSFLLALALLLLRSLLFASDQIRTLFPICQWRFLGKSMMSAPANVVYLSTILGLDGPIPVHKCDCKCQNEHVFGNMYRCRLTAEEQAAGCTVPSFSFREILLCCQSNLQPSWRWHGYELDIIYRISVISCCDQCLYFMIQSINVADGT</sequence>
<dbReference type="AlphaFoldDB" id="A0AAD6JTF8"/>
<dbReference type="PANTHER" id="PTHR36372">
    <property type="entry name" value="EXPRESSED PROTEIN"/>
    <property type="match status" value="1"/>
</dbReference>
<proteinExistence type="predicted"/>
<protein>
    <submittedName>
        <fullName evidence="1">Uncharacterized protein</fullName>
    </submittedName>
</protein>
<comment type="caution">
    <text evidence="1">The sequence shown here is derived from an EMBL/GenBank/DDBJ whole genome shotgun (WGS) entry which is preliminary data.</text>
</comment>
<reference evidence="1 2" key="1">
    <citation type="journal article" date="2023" name="Int. J. Mol. Sci.">
        <title>De Novo Assembly and Annotation of 11 Diverse Shrub Willow (Salix) Genomes Reveals Novel Gene Organization in Sex-Linked Regions.</title>
        <authorList>
            <person name="Hyden B."/>
            <person name="Feng K."/>
            <person name="Yates T.B."/>
            <person name="Jawdy S."/>
            <person name="Cereghino C."/>
            <person name="Smart L.B."/>
            <person name="Muchero W."/>
        </authorList>
    </citation>
    <scope>NUCLEOTIDE SEQUENCE [LARGE SCALE GENOMIC DNA]</scope>
    <source>
        <tissue evidence="1">Shoot tip</tissue>
    </source>
</reference>
<evidence type="ECO:0000313" key="2">
    <source>
        <dbReference type="Proteomes" id="UP001162972"/>
    </source>
</evidence>